<name>A0A3R7GJU3_9STRA</name>
<dbReference type="EC" id="4.4.1.13" evidence="3"/>
<dbReference type="EMBL" id="JPWU03000176">
    <property type="protein sequence ID" value="KAG2523636.1"/>
    <property type="molecule type" value="Genomic_DNA"/>
</dbReference>
<evidence type="ECO:0000313" key="13">
    <source>
        <dbReference type="EMBL" id="RLN10416.1"/>
    </source>
</evidence>
<evidence type="ECO:0000256" key="9">
    <source>
        <dbReference type="RuleBase" id="RU362118"/>
    </source>
</evidence>
<evidence type="ECO:0000313" key="16">
    <source>
        <dbReference type="Proteomes" id="UP000285883"/>
    </source>
</evidence>
<keyword evidence="7" id="KW-0456">Lyase</keyword>
<evidence type="ECO:0000256" key="7">
    <source>
        <dbReference type="ARBA" id="ARBA00023239"/>
    </source>
</evidence>
<dbReference type="InterPro" id="IPR015421">
    <property type="entry name" value="PyrdxlP-dep_Trfase_major"/>
</dbReference>
<dbReference type="InterPro" id="IPR015424">
    <property type="entry name" value="PyrdxlP-dep_Trfase"/>
</dbReference>
<proteinExistence type="inferred from homology"/>
<evidence type="ECO:0000256" key="8">
    <source>
        <dbReference type="ARBA" id="ARBA00047213"/>
    </source>
</evidence>
<reference evidence="11" key="3">
    <citation type="submission" date="2020-06" db="EMBL/GenBank/DDBJ databases">
        <authorList>
            <person name="Studholme D.J."/>
        </authorList>
    </citation>
    <scope>NUCLEOTIDE SEQUENCE</scope>
    <source>
        <strain evidence="11">NZFS 2646</strain>
        <strain evidence="12">NZFS 3630</strain>
    </source>
</reference>
<organism evidence="13 16">
    <name type="scientific">Phytophthora kernoviae</name>
    <dbReference type="NCBI Taxonomy" id="325452"/>
    <lineage>
        <taxon>Eukaryota</taxon>
        <taxon>Sar</taxon>
        <taxon>Stramenopiles</taxon>
        <taxon>Oomycota</taxon>
        <taxon>Peronosporomycetes</taxon>
        <taxon>Peronosporales</taxon>
        <taxon>Peronosporaceae</taxon>
        <taxon>Phytophthora</taxon>
    </lineage>
</organism>
<evidence type="ECO:0000313" key="14">
    <source>
        <dbReference type="EMBL" id="RLN78142.1"/>
    </source>
</evidence>
<evidence type="ECO:0000256" key="2">
    <source>
        <dbReference type="ARBA" id="ARBA00009077"/>
    </source>
</evidence>
<dbReference type="NCBIfam" id="TIGR01329">
    <property type="entry name" value="cysta_beta_ly_E"/>
    <property type="match status" value="1"/>
</dbReference>
<evidence type="ECO:0000256" key="5">
    <source>
        <dbReference type="ARBA" id="ARBA00022898"/>
    </source>
</evidence>
<dbReference type="InterPro" id="IPR054542">
    <property type="entry name" value="Cys_met_metab_PP"/>
</dbReference>
<reference evidence="15 16" key="2">
    <citation type="submission" date="2018-07" db="EMBL/GenBank/DDBJ databases">
        <title>Genome sequencing of oomycete isolates from Chile give support for New Zealand origin for Phytophthora kernoviae and make available the first Nothophytophthora sp. genome.</title>
        <authorList>
            <person name="Studholme D.J."/>
            <person name="Sanfuentes E."/>
            <person name="Panda P."/>
            <person name="Hill R."/>
            <person name="Sambles C."/>
            <person name="Grant M."/>
            <person name="Williams N.M."/>
            <person name="Mcdougal R.L."/>
        </authorList>
    </citation>
    <scope>NUCLEOTIDE SEQUENCE [LARGE SCALE GENOMIC DNA]</scope>
    <source>
        <strain evidence="13">Chile2</strain>
        <strain evidence="14">Chile4</strain>
    </source>
</reference>
<accession>A0A3R7GJU3</accession>
<dbReference type="PROSITE" id="PS00868">
    <property type="entry name" value="CYS_MET_METAB_PP"/>
    <property type="match status" value="1"/>
</dbReference>
<dbReference type="EMBL" id="MBDN02000204">
    <property type="protein sequence ID" value="RLN78142.1"/>
    <property type="molecule type" value="Genomic_DNA"/>
</dbReference>
<feature type="region of interest" description="Disordered" evidence="10">
    <location>
        <begin position="1"/>
        <end position="29"/>
    </location>
</feature>
<comment type="similarity">
    <text evidence="2 9">Belongs to the trans-sulfuration enzymes family.</text>
</comment>
<evidence type="ECO:0000313" key="15">
    <source>
        <dbReference type="Proteomes" id="UP000285624"/>
    </source>
</evidence>
<comment type="cofactor">
    <cofactor evidence="1 9">
        <name>pyridoxal 5'-phosphate</name>
        <dbReference type="ChEBI" id="CHEBI:597326"/>
    </cofactor>
</comment>
<sequence length="564" mass="61041">MIPVHPLLESASKSSAPPSHRVSSSSRSQVKMASSSAALQQSLGESEVFDLVCDYLRTRQFFEAERTLRSEREQSTGSPRAASPVAANQQDATPSDDAAISSLSSRLESMLERSYVTQLVSGSGHEEPEKIFVPRHELETAPRRARANLDGNEALEVDDVNRNTLEDGDEHEFNISTRLVSFEACKDDPHGSATMPIYQTSTFAQPSATNFGAYDYTRSGNPTRAALERQMAELEGGHRAFAFTSGMAALSAVSRLAHAGDEIVLSDDSYGGTYRLLSKVATKNGVNVKYVDLSGADGSKNLLAALSEKTKLVMMESPTNPMQRICDIKALADAAHTVGALLSIDNTMMSPILQNPLKLGADICVHSATKFVCGHSDTMSGIVIAKDPELCRDIYFYQNAEGTGLAPFDCWLLLRGVKTMSLRVLAAQKNAVKVANFLNDHPLIKTVHYTNLLPANSPDRQIHDSQARGCGSVVCFRTGSLAFSQHLLTVTKLFKITVSFGSVNSLISLPGAMSHASIPEEVRKARSFPEDLVRLSIGVEDPKDLIKDLSQALQSYVPSQEASA</sequence>
<dbReference type="Gene3D" id="3.90.1150.10">
    <property type="entry name" value="Aspartate Aminotransferase, domain 1"/>
    <property type="match status" value="1"/>
</dbReference>
<feature type="compositionally biased region" description="Low complexity" evidence="10">
    <location>
        <begin position="12"/>
        <end position="29"/>
    </location>
</feature>
<dbReference type="Proteomes" id="UP000285624">
    <property type="component" value="Unassembled WGS sequence"/>
</dbReference>
<dbReference type="Proteomes" id="UP000785171">
    <property type="component" value="Unassembled WGS sequence"/>
</dbReference>
<dbReference type="InterPro" id="IPR015422">
    <property type="entry name" value="PyrdxlP-dep_Trfase_small"/>
</dbReference>
<dbReference type="InterPro" id="IPR000277">
    <property type="entry name" value="Cys/Met-Metab_PyrdxlP-dep_enz"/>
</dbReference>
<comment type="caution">
    <text evidence="13">The sequence shown here is derived from an EMBL/GenBank/DDBJ whole genome shotgun (WGS) entry which is preliminary data.</text>
</comment>
<dbReference type="GO" id="GO:0005737">
    <property type="term" value="C:cytoplasm"/>
    <property type="evidence" value="ECO:0007669"/>
    <property type="project" value="TreeGrafter"/>
</dbReference>
<dbReference type="EMBL" id="MAYM02001848">
    <property type="protein sequence ID" value="RLN10416.1"/>
    <property type="molecule type" value="Genomic_DNA"/>
</dbReference>
<reference evidence="11" key="1">
    <citation type="journal article" date="2015" name="Genom Data">
        <title>Genome sequences of six Phytophthora species associated with forests in New Zealand.</title>
        <authorList>
            <person name="Studholme D.J."/>
            <person name="McDougal R.L."/>
            <person name="Sambles C."/>
            <person name="Hansen E."/>
            <person name="Hardy G."/>
            <person name="Grant M."/>
            <person name="Ganley R.J."/>
            <person name="Williams N.M."/>
        </authorList>
    </citation>
    <scope>NUCLEOTIDE SEQUENCE</scope>
    <source>
        <strain evidence="11">NZFS 2646</strain>
        <strain evidence="12">NZFS 3630</strain>
    </source>
</reference>
<dbReference type="GO" id="GO:0047804">
    <property type="term" value="F:cysteine-S-conjugate beta-lyase activity"/>
    <property type="evidence" value="ECO:0007669"/>
    <property type="project" value="UniProtKB-EC"/>
</dbReference>
<evidence type="ECO:0000256" key="10">
    <source>
        <dbReference type="SAM" id="MobiDB-lite"/>
    </source>
</evidence>
<dbReference type="EMBL" id="JPWV03000178">
    <property type="protein sequence ID" value="KAG2522068.1"/>
    <property type="molecule type" value="Genomic_DNA"/>
</dbReference>
<keyword evidence="15" id="KW-1185">Reference proteome</keyword>
<dbReference type="SUPFAM" id="SSF53383">
    <property type="entry name" value="PLP-dependent transferases"/>
    <property type="match status" value="1"/>
</dbReference>
<dbReference type="Pfam" id="PF01053">
    <property type="entry name" value="Cys_Met_Meta_PP"/>
    <property type="match status" value="1"/>
</dbReference>
<dbReference type="GO" id="GO:0071266">
    <property type="term" value="P:'de novo' L-methionine biosynthetic process"/>
    <property type="evidence" value="ECO:0007669"/>
    <property type="project" value="InterPro"/>
</dbReference>
<dbReference type="CDD" id="cd00614">
    <property type="entry name" value="CGS_like"/>
    <property type="match status" value="1"/>
</dbReference>
<dbReference type="Proteomes" id="UP000285883">
    <property type="component" value="Unassembled WGS sequence"/>
</dbReference>
<evidence type="ECO:0000256" key="3">
    <source>
        <dbReference type="ARBA" id="ARBA00012224"/>
    </source>
</evidence>
<keyword evidence="4" id="KW-0028">Amino-acid biosynthesis</keyword>
<evidence type="ECO:0000256" key="4">
    <source>
        <dbReference type="ARBA" id="ARBA00022605"/>
    </source>
</evidence>
<dbReference type="Gene3D" id="3.40.640.10">
    <property type="entry name" value="Type I PLP-dependent aspartate aminotransferase-like (Major domain)"/>
    <property type="match status" value="1"/>
</dbReference>
<dbReference type="AlphaFoldDB" id="A0A3R7GJU3"/>
<dbReference type="STRING" id="325452.A0A3R7GJU3"/>
<evidence type="ECO:0000313" key="12">
    <source>
        <dbReference type="EMBL" id="KAG2523636.1"/>
    </source>
</evidence>
<dbReference type="Proteomes" id="UP000792063">
    <property type="component" value="Unassembled WGS sequence"/>
</dbReference>
<dbReference type="FunFam" id="3.40.640.10:FF:000009">
    <property type="entry name" value="Cystathionine gamma-synthase homolog"/>
    <property type="match status" value="1"/>
</dbReference>
<dbReference type="PANTHER" id="PTHR11808:SF50">
    <property type="entry name" value="CYSTATHIONINE BETA-LYASE"/>
    <property type="match status" value="1"/>
</dbReference>
<keyword evidence="5 9" id="KW-0663">Pyridoxal phosphate</keyword>
<dbReference type="GO" id="GO:0030170">
    <property type="term" value="F:pyridoxal phosphate binding"/>
    <property type="evidence" value="ECO:0007669"/>
    <property type="project" value="InterPro"/>
</dbReference>
<keyword evidence="6" id="KW-0486">Methionine biosynthesis</keyword>
<evidence type="ECO:0000256" key="6">
    <source>
        <dbReference type="ARBA" id="ARBA00023167"/>
    </source>
</evidence>
<gene>
    <name evidence="13" type="ORF">BBI17_006296</name>
    <name evidence="14" type="ORF">BBO99_00006178</name>
    <name evidence="11" type="ORF">JM16_006027</name>
    <name evidence="12" type="ORF">JM18_005694</name>
</gene>
<evidence type="ECO:0000313" key="11">
    <source>
        <dbReference type="EMBL" id="KAG2522068.1"/>
    </source>
</evidence>
<dbReference type="PANTHER" id="PTHR11808">
    <property type="entry name" value="TRANS-SULFURATION ENZYME FAMILY MEMBER"/>
    <property type="match status" value="1"/>
</dbReference>
<dbReference type="GO" id="GO:0019346">
    <property type="term" value="P:transsulfuration"/>
    <property type="evidence" value="ECO:0007669"/>
    <property type="project" value="InterPro"/>
</dbReference>
<evidence type="ECO:0000256" key="1">
    <source>
        <dbReference type="ARBA" id="ARBA00001933"/>
    </source>
</evidence>
<protein>
    <recommendedName>
        <fullName evidence="3">cysteine-S-conjugate beta-lyase</fullName>
        <ecNumber evidence="3">4.4.1.13</ecNumber>
    </recommendedName>
    <alternativeName>
        <fullName evidence="8">Cysteine-S-conjugate beta-lyase</fullName>
    </alternativeName>
</protein>
<dbReference type="InterPro" id="IPR006238">
    <property type="entry name" value="Cys_b_lyase_euk"/>
</dbReference>
<feature type="region of interest" description="Disordered" evidence="10">
    <location>
        <begin position="67"/>
        <end position="99"/>
    </location>
</feature>